<evidence type="ECO:0000313" key="5">
    <source>
        <dbReference type="EMBL" id="MBD2501021.1"/>
    </source>
</evidence>
<dbReference type="PROSITE" id="PS50294">
    <property type="entry name" value="WD_REPEATS_REGION"/>
    <property type="match status" value="13"/>
</dbReference>
<dbReference type="InterPro" id="IPR036322">
    <property type="entry name" value="WD40_repeat_dom_sf"/>
</dbReference>
<dbReference type="InterPro" id="IPR041664">
    <property type="entry name" value="AAA_16"/>
</dbReference>
<reference evidence="5 6" key="1">
    <citation type="journal article" date="2020" name="ISME J.">
        <title>Comparative genomics reveals insights into cyanobacterial evolution and habitat adaptation.</title>
        <authorList>
            <person name="Chen M.Y."/>
            <person name="Teng W.K."/>
            <person name="Zhao L."/>
            <person name="Hu C.X."/>
            <person name="Zhou Y.K."/>
            <person name="Han B.P."/>
            <person name="Song L.R."/>
            <person name="Shu W.S."/>
        </authorList>
    </citation>
    <scope>NUCLEOTIDE SEQUENCE [LARGE SCALE GENOMIC DNA]</scope>
    <source>
        <strain evidence="5 6">FACHB-119</strain>
    </source>
</reference>
<dbReference type="InterPro" id="IPR018391">
    <property type="entry name" value="PQQ_b-propeller_rpt"/>
</dbReference>
<evidence type="ECO:0000256" key="1">
    <source>
        <dbReference type="ARBA" id="ARBA00022574"/>
    </source>
</evidence>
<evidence type="ECO:0000313" key="6">
    <source>
        <dbReference type="Proteomes" id="UP000661112"/>
    </source>
</evidence>
<feature type="repeat" description="WD" evidence="3">
    <location>
        <begin position="282"/>
        <end position="323"/>
    </location>
</feature>
<dbReference type="Gene3D" id="2.130.10.10">
    <property type="entry name" value="YVTN repeat-like/Quinoprotein amine dehydrogenase"/>
    <property type="match status" value="6"/>
</dbReference>
<dbReference type="SMART" id="SM00320">
    <property type="entry name" value="WD40"/>
    <property type="match status" value="14"/>
</dbReference>
<dbReference type="Proteomes" id="UP000661112">
    <property type="component" value="Unassembled WGS sequence"/>
</dbReference>
<feature type="repeat" description="WD" evidence="3">
    <location>
        <begin position="156"/>
        <end position="197"/>
    </location>
</feature>
<protein>
    <submittedName>
        <fullName evidence="5">AAA family ATPase</fullName>
    </submittedName>
</protein>
<comment type="caution">
    <text evidence="5">The sequence shown here is derived from an EMBL/GenBank/DDBJ whole genome shotgun (WGS) entry which is preliminary data.</text>
</comment>
<proteinExistence type="predicted"/>
<dbReference type="EMBL" id="JACJSG010000012">
    <property type="protein sequence ID" value="MBD2501021.1"/>
    <property type="molecule type" value="Genomic_DNA"/>
</dbReference>
<dbReference type="SUPFAM" id="SSF52540">
    <property type="entry name" value="P-loop containing nucleoside triphosphate hydrolases"/>
    <property type="match status" value="1"/>
</dbReference>
<name>A0ABR8D4D2_9NOST</name>
<dbReference type="CDD" id="cd00200">
    <property type="entry name" value="WD40"/>
    <property type="match status" value="2"/>
</dbReference>
<dbReference type="InterPro" id="IPR011047">
    <property type="entry name" value="Quinoprotein_ADH-like_sf"/>
</dbReference>
<feature type="repeat" description="WD" evidence="3">
    <location>
        <begin position="660"/>
        <end position="701"/>
    </location>
</feature>
<sequence>MSNFPTWFAEKSPEEKERLLSELPRLLLKGRQINELFKLLANFYFIEAKFNHPLFGLNALLEDYDLLDQPEVCSDSKYAETVKFLKLIPDTLLISGHIISTDPKQLNGQLSARLAYFDEPEIKQLIEQISADDKTNLHSLIGSLTPPGAGGLIRTLTGHSTWVNAVAITADGKTLISGSNDKTIKIWDVATGREKFTLTGHSNSVRAVAMTGDGKTLISGSEDKTIKIWDVATGKEKFTLTGHSNSVRAVAMTGDGKTLISGSEDKTIKIWDVATGREKFTLTGHSGWVSAVAITADGKTLISGSGDKTIKIWDVATAREKFTLTGHSYSVNAVAMTADGKTLISGSWDKTIKIWDVATGKEKFTLTGHISPVNAVAMTGDGKTLISGSEDKTIKIWDVSTGKEKFTLTGHSASVDGVAMTGDGKTLISGSWDKTIKIWDVNTGREKFTLTGHSRSVSAVAMTADSKTVISSSEDKTIKIWDVATGREKFTLISHSARVRAVAMTADGKTLISGSNDKTIKIWDVATGREKFTLRGHSGSVSAVAMTANGKTLISGSNDKTIKIWDLATGSKKFTLTGHSDSVNAVAMTADGKTVISGSWDKTIKIWDVNTGREKFTLTGHSRSVSAVAMTADSKTVISSSEDKTIKIWDLATGREKFTLISHSARVRTVAIAPDGKTVISGFDDNTIKIWDLVTGAEIATFTGESPITCCTVAADGVTIVAGEESGRLHFLRLQGRSFSSPELQSIILQKSENFVGRDFVFTAIDDFLHRYQKGYFTIVGVPGSGKSAILAQYVKQNPQTIYYNAQIAGKHRAEVFFPDICTQLSLRLDNFAQTPPQPAPQEKRKIIFANANEGSWLFSLLLQQISDKLAPDEKLIIIIDALDAIDIHSQPVATNLFYLPRYLPNQVYFIFSRRPYKKSHAGLLIEAPSQVLDLSDYSVENRQDIQAYIGRDLTPLPPFPTREGEEEELVDFVKDENQNCSPPLIGEGLGERSQLIGENEDNFMYVQQIIKAIADDFYSQPKNFDSLPPDLEAYYQQHWQKMQGEGLSDIAVDLLRLLTAAEIQPISTLAMSEAINADVYDVAEILENWLEFLQETRIGKKIEYKLYHHSFRDWLGKIIRLESFGG</sequence>
<feature type="repeat" description="WD" evidence="3">
    <location>
        <begin position="366"/>
        <end position="407"/>
    </location>
</feature>
<keyword evidence="6" id="KW-1185">Reference proteome</keyword>
<accession>A0ABR8D4D2</accession>
<organism evidence="5 6">
    <name type="scientific">Anabaena azotica FACHB-119</name>
    <dbReference type="NCBI Taxonomy" id="947527"/>
    <lineage>
        <taxon>Bacteria</taxon>
        <taxon>Bacillati</taxon>
        <taxon>Cyanobacteriota</taxon>
        <taxon>Cyanophyceae</taxon>
        <taxon>Nostocales</taxon>
        <taxon>Nostocaceae</taxon>
        <taxon>Anabaena</taxon>
        <taxon>Anabaena azotica</taxon>
    </lineage>
</organism>
<gene>
    <name evidence="5" type="ORF">H6G83_10460</name>
</gene>
<evidence type="ECO:0000256" key="3">
    <source>
        <dbReference type="PROSITE-ProRule" id="PRU00221"/>
    </source>
</evidence>
<evidence type="ECO:0000259" key="4">
    <source>
        <dbReference type="Pfam" id="PF13191"/>
    </source>
</evidence>
<dbReference type="InterPro" id="IPR053299">
    <property type="entry name" value="ASTRA_WD_repeat"/>
</dbReference>
<feature type="domain" description="Orc1-like AAA ATPase" evidence="4">
    <location>
        <begin position="754"/>
        <end position="901"/>
    </location>
</feature>
<dbReference type="InterPro" id="IPR020472">
    <property type="entry name" value="WD40_PAC1"/>
</dbReference>
<feature type="repeat" description="WD" evidence="3">
    <location>
        <begin position="240"/>
        <end position="281"/>
    </location>
</feature>
<feature type="repeat" description="WD" evidence="3">
    <location>
        <begin position="198"/>
        <end position="239"/>
    </location>
</feature>
<dbReference type="SMART" id="SM00564">
    <property type="entry name" value="PQQ"/>
    <property type="match status" value="11"/>
</dbReference>
<feature type="repeat" description="WD" evidence="3">
    <location>
        <begin position="450"/>
        <end position="491"/>
    </location>
</feature>
<dbReference type="PROSITE" id="PS50082">
    <property type="entry name" value="WD_REPEATS_2"/>
    <property type="match status" value="13"/>
</dbReference>
<evidence type="ECO:0000256" key="2">
    <source>
        <dbReference type="ARBA" id="ARBA00022737"/>
    </source>
</evidence>
<dbReference type="Gene3D" id="1.25.40.370">
    <property type="match status" value="1"/>
</dbReference>
<feature type="repeat" description="WD" evidence="3">
    <location>
        <begin position="618"/>
        <end position="659"/>
    </location>
</feature>
<keyword evidence="2" id="KW-0677">Repeat</keyword>
<dbReference type="PANTHER" id="PTHR44156">
    <property type="entry name" value="SUPERNUMERARY LIMBS, ISOFORM B-RELATED"/>
    <property type="match status" value="1"/>
</dbReference>
<feature type="repeat" description="WD" evidence="3">
    <location>
        <begin position="408"/>
        <end position="449"/>
    </location>
</feature>
<feature type="repeat" description="WD" evidence="3">
    <location>
        <begin position="576"/>
        <end position="617"/>
    </location>
</feature>
<keyword evidence="1 3" id="KW-0853">WD repeat</keyword>
<dbReference type="InterPro" id="IPR027417">
    <property type="entry name" value="P-loop_NTPase"/>
</dbReference>
<dbReference type="SUPFAM" id="SSF50998">
    <property type="entry name" value="Quinoprotein alcohol dehydrogenase-like"/>
    <property type="match status" value="1"/>
</dbReference>
<feature type="repeat" description="WD" evidence="3">
    <location>
        <begin position="492"/>
        <end position="533"/>
    </location>
</feature>
<dbReference type="RefSeq" id="WP_190471002.1">
    <property type="nucleotide sequence ID" value="NZ_JACJSG010000012.1"/>
</dbReference>
<dbReference type="SUPFAM" id="SSF50978">
    <property type="entry name" value="WD40 repeat-like"/>
    <property type="match status" value="1"/>
</dbReference>
<feature type="repeat" description="WD" evidence="3">
    <location>
        <begin position="324"/>
        <end position="365"/>
    </location>
</feature>
<dbReference type="PROSITE" id="PS00678">
    <property type="entry name" value="WD_REPEATS_1"/>
    <property type="match status" value="13"/>
</dbReference>
<feature type="repeat" description="WD" evidence="3">
    <location>
        <begin position="534"/>
        <end position="575"/>
    </location>
</feature>
<dbReference type="Pfam" id="PF00400">
    <property type="entry name" value="WD40"/>
    <property type="match status" value="13"/>
</dbReference>
<dbReference type="Pfam" id="PF13191">
    <property type="entry name" value="AAA_16"/>
    <property type="match status" value="1"/>
</dbReference>
<dbReference type="Gene3D" id="3.40.50.300">
    <property type="entry name" value="P-loop containing nucleotide triphosphate hydrolases"/>
    <property type="match status" value="1"/>
</dbReference>
<dbReference type="InterPro" id="IPR019775">
    <property type="entry name" value="WD40_repeat_CS"/>
</dbReference>
<dbReference type="PRINTS" id="PR00320">
    <property type="entry name" value="GPROTEINBRPT"/>
</dbReference>
<dbReference type="InterPro" id="IPR015943">
    <property type="entry name" value="WD40/YVTN_repeat-like_dom_sf"/>
</dbReference>
<dbReference type="InterPro" id="IPR001680">
    <property type="entry name" value="WD40_rpt"/>
</dbReference>